<dbReference type="SUPFAM" id="SSF46626">
    <property type="entry name" value="Cytochrome c"/>
    <property type="match status" value="2"/>
</dbReference>
<evidence type="ECO:0000256" key="5">
    <source>
        <dbReference type="ARBA" id="ARBA00023004"/>
    </source>
</evidence>
<dbReference type="PANTHER" id="PTHR30600">
    <property type="entry name" value="CYTOCHROME C PEROXIDASE-RELATED"/>
    <property type="match status" value="1"/>
</dbReference>
<sequence length="681" mass="73616">MKAFQILSHGDCYGVMHPPPRWRHRSRLTADALLMALLASGAAAVMAQEEDEPPPPPASLKTVPIPGPAAAILNHYVADKAAAIRLGKALFWDTRVGSDNKTACATCHFHAGADNRIKNQLNPGILAGDRTFQLGGPNYAFKASDFPFTVHADVNSAQSQVSDKNDIASSQGVYTRSFTDIAWRTGEADNCEDVSDAVSHGGSGFNINGVNTRRVEPRNTPTIFNAIFNFRNFWDGRASSVANGGDPFGPRNPDMQLWRVENGVLRPFSLAIATASLASLGSGPPVSENEMSCKGRTLAKLGTKMVKLVPLADQKIAPTDSTLAPLINSNKTYADLIRQAFQPDYWNSRTRVNMPGANSANLGNMDLPRSRNPHANRQRSNPGQISQMEANFSLFFGLAIQLYSSTLVSDDTPFDRFAAGNTNALTAQQQRGMAIFRSPNAQCIHCHSGPEFTSASFSNVTGEGRLDQRAGANNSVFRYDNGFFNTGVRPTADDLGVGGLDPFNNPLSESRLSQLGKTALLGEDFDAAREVPVAAKAPLAVDGAFKTPGLRNVEFTGPYFHNGGKATLMQVVDFYNRGGDFTTQNQPVPDPTIKPLGLSETQKKDLVAFLLALSDDRVRFKKAPFDHPSICVPHGHEGDENRLRVNRSGDAIDTMMCLPEVGAGGVRTGLKPFLDLDPYQH</sequence>
<dbReference type="RefSeq" id="WP_011801072.1">
    <property type="nucleotide sequence ID" value="NC_008781.1"/>
</dbReference>
<evidence type="ECO:0000259" key="8">
    <source>
        <dbReference type="PROSITE" id="PS51007"/>
    </source>
</evidence>
<keyword evidence="3 6" id="KW-0479">Metal-binding</keyword>
<organism evidence="9 10">
    <name type="scientific">Polaromonas naphthalenivorans (strain CJ2)</name>
    <dbReference type="NCBI Taxonomy" id="365044"/>
    <lineage>
        <taxon>Bacteria</taxon>
        <taxon>Pseudomonadati</taxon>
        <taxon>Pseudomonadota</taxon>
        <taxon>Betaproteobacteria</taxon>
        <taxon>Burkholderiales</taxon>
        <taxon>Comamonadaceae</taxon>
        <taxon>Polaromonas</taxon>
    </lineage>
</organism>
<dbReference type="Gene3D" id="1.10.760.10">
    <property type="entry name" value="Cytochrome c-like domain"/>
    <property type="match status" value="2"/>
</dbReference>
<feature type="region of interest" description="Disordered" evidence="7">
    <location>
        <begin position="356"/>
        <end position="383"/>
    </location>
</feature>
<dbReference type="GO" id="GO:0046872">
    <property type="term" value="F:metal ion binding"/>
    <property type="evidence" value="ECO:0007669"/>
    <property type="project" value="UniProtKB-KW"/>
</dbReference>
<evidence type="ECO:0000256" key="3">
    <source>
        <dbReference type="ARBA" id="ARBA00022723"/>
    </source>
</evidence>
<accession>A1VMV8</accession>
<evidence type="ECO:0000313" key="9">
    <source>
        <dbReference type="EMBL" id="ABM36986.1"/>
    </source>
</evidence>
<dbReference type="GO" id="GO:0009055">
    <property type="term" value="F:electron transfer activity"/>
    <property type="evidence" value="ECO:0007669"/>
    <property type="project" value="InterPro"/>
</dbReference>
<dbReference type="Pfam" id="PF03150">
    <property type="entry name" value="CCP_MauG"/>
    <property type="match status" value="2"/>
</dbReference>
<dbReference type="InterPro" id="IPR051395">
    <property type="entry name" value="Cytochrome_c_Peroxidase/MauG"/>
</dbReference>
<dbReference type="GO" id="GO:0004130">
    <property type="term" value="F:cytochrome-c peroxidase activity"/>
    <property type="evidence" value="ECO:0007669"/>
    <property type="project" value="TreeGrafter"/>
</dbReference>
<comment type="subcellular location">
    <subcellularLocation>
        <location evidence="1">Cell envelope</location>
    </subcellularLocation>
</comment>
<dbReference type="GO" id="GO:0020037">
    <property type="term" value="F:heme binding"/>
    <property type="evidence" value="ECO:0007669"/>
    <property type="project" value="InterPro"/>
</dbReference>
<dbReference type="STRING" id="365044.Pnap_1673"/>
<keyword evidence="5 6" id="KW-0408">Iron</keyword>
<dbReference type="eggNOG" id="COG1858">
    <property type="taxonomic scope" value="Bacteria"/>
</dbReference>
<dbReference type="KEGG" id="pna:Pnap_1673"/>
<dbReference type="Proteomes" id="UP000000644">
    <property type="component" value="Chromosome"/>
</dbReference>
<name>A1VMV8_POLNA</name>
<reference evidence="10" key="1">
    <citation type="journal article" date="2009" name="Environ. Microbiol.">
        <title>The genome of Polaromonas naphthalenivorans strain CJ2, isolated from coal tar-contaminated sediment, reveals physiological and metabolic versatility and evolution through extensive horizontal gene transfer.</title>
        <authorList>
            <person name="Yagi J.M."/>
            <person name="Sims D."/>
            <person name="Brettin T."/>
            <person name="Bruce D."/>
            <person name="Madsen E.L."/>
        </authorList>
    </citation>
    <scope>NUCLEOTIDE SEQUENCE [LARGE SCALE GENOMIC DNA]</scope>
    <source>
        <strain evidence="10">CJ2</strain>
    </source>
</reference>
<evidence type="ECO:0000256" key="1">
    <source>
        <dbReference type="ARBA" id="ARBA00004196"/>
    </source>
</evidence>
<evidence type="ECO:0000256" key="4">
    <source>
        <dbReference type="ARBA" id="ARBA00023002"/>
    </source>
</evidence>
<keyword evidence="4" id="KW-0560">Oxidoreductase</keyword>
<evidence type="ECO:0000256" key="7">
    <source>
        <dbReference type="SAM" id="MobiDB-lite"/>
    </source>
</evidence>
<feature type="domain" description="Cytochrome c" evidence="8">
    <location>
        <begin position="427"/>
        <end position="614"/>
    </location>
</feature>
<evidence type="ECO:0000256" key="2">
    <source>
        <dbReference type="ARBA" id="ARBA00022617"/>
    </source>
</evidence>
<protein>
    <recommendedName>
        <fullName evidence="8">Cytochrome c domain-containing protein</fullName>
    </recommendedName>
</protein>
<dbReference type="InterPro" id="IPR036909">
    <property type="entry name" value="Cyt_c-like_dom_sf"/>
</dbReference>
<dbReference type="EMBL" id="CP000529">
    <property type="protein sequence ID" value="ABM36986.1"/>
    <property type="molecule type" value="Genomic_DNA"/>
</dbReference>
<evidence type="ECO:0000313" key="10">
    <source>
        <dbReference type="Proteomes" id="UP000000644"/>
    </source>
</evidence>
<gene>
    <name evidence="9" type="ordered locus">Pnap_1673</name>
</gene>
<dbReference type="PROSITE" id="PS51007">
    <property type="entry name" value="CYTC"/>
    <property type="match status" value="1"/>
</dbReference>
<keyword evidence="10" id="KW-1185">Reference proteome</keyword>
<dbReference type="GO" id="GO:0030313">
    <property type="term" value="C:cell envelope"/>
    <property type="evidence" value="ECO:0007669"/>
    <property type="project" value="UniProtKB-SubCell"/>
</dbReference>
<dbReference type="HOGENOM" id="CLU_420256_0_0_4"/>
<keyword evidence="2 6" id="KW-0349">Heme</keyword>
<dbReference type="AlphaFoldDB" id="A1VMV8"/>
<proteinExistence type="predicted"/>
<evidence type="ECO:0000256" key="6">
    <source>
        <dbReference type="PROSITE-ProRule" id="PRU00433"/>
    </source>
</evidence>
<dbReference type="InterPro" id="IPR009056">
    <property type="entry name" value="Cyt_c-like_dom"/>
</dbReference>
<dbReference type="InterPro" id="IPR004852">
    <property type="entry name" value="Di-haem_cyt_c_peroxidsae"/>
</dbReference>